<dbReference type="SUPFAM" id="SSF53756">
    <property type="entry name" value="UDP-Glycosyltransferase/glycogen phosphorylase"/>
    <property type="match status" value="1"/>
</dbReference>
<dbReference type="OrthoDB" id="272235at2"/>
<comment type="caution">
    <text evidence="1">The sequence shown here is derived from an EMBL/GenBank/DDBJ whole genome shotgun (WGS) entry which is preliminary data.</text>
</comment>
<keyword evidence="2" id="KW-1185">Reference proteome</keyword>
<dbReference type="EMBL" id="FNBW01000008">
    <property type="protein sequence ID" value="SDF98401.1"/>
    <property type="molecule type" value="Genomic_DNA"/>
</dbReference>
<dbReference type="PANTHER" id="PTHR33986">
    <property type="entry name" value="OS02G0535700 PROTEIN"/>
    <property type="match status" value="1"/>
</dbReference>
<dbReference type="RefSeq" id="WP_038013832.1">
    <property type="nucleotide sequence ID" value="NZ_FNBW01000008.1"/>
</dbReference>
<sequence>MSVGADTQTLCWILTDGTVGMRIQCLGLADAAGLTPVIKRIHPSWLLRALPVAGTLPGVAATAGGDPIAEPWPDVVISCGRRTAGAALAVRRRAGGRPFLAHIQDPRIDPRHFDMLIVPEHDPARGDNVVTTLGALNPQAPEKLAEAAKPWLTEVADLPRPLIAVNVGGSNKRYEFSADAVARFVAELRGLSQSSGGSLLVACSRRTDEATRKALTQGLADLPGVVWTGRGENPYLAFLHLCDALVVTSDSVNMASEACATGKPVHVATIEPETGRLAAFHERLRADGYTRPFAGHLESWTYEPLRETSRVGAILAERLAARMADRPEQSLR</sequence>
<organism evidence="1 2">
    <name type="scientific">Thalassobaculum litoreum DSM 18839</name>
    <dbReference type="NCBI Taxonomy" id="1123362"/>
    <lineage>
        <taxon>Bacteria</taxon>
        <taxon>Pseudomonadati</taxon>
        <taxon>Pseudomonadota</taxon>
        <taxon>Alphaproteobacteria</taxon>
        <taxon>Rhodospirillales</taxon>
        <taxon>Thalassobaculaceae</taxon>
        <taxon>Thalassobaculum</taxon>
    </lineage>
</organism>
<dbReference type="Proteomes" id="UP000198615">
    <property type="component" value="Unassembled WGS sequence"/>
</dbReference>
<dbReference type="InterPro" id="IPR009367">
    <property type="entry name" value="Elm1-like"/>
</dbReference>
<protein>
    <recommendedName>
        <fullName evidence="3">Nucleoside-diphosphate sugar epimerase</fullName>
    </recommendedName>
</protein>
<gene>
    <name evidence="1" type="ORF">SAMN05660686_02997</name>
</gene>
<evidence type="ECO:0000313" key="1">
    <source>
        <dbReference type="EMBL" id="SDF98401.1"/>
    </source>
</evidence>
<dbReference type="AlphaFoldDB" id="A0A8G2BJ32"/>
<dbReference type="Pfam" id="PF06258">
    <property type="entry name" value="Mito_fiss_Elm1"/>
    <property type="match status" value="1"/>
</dbReference>
<name>A0A8G2BJ32_9PROT</name>
<evidence type="ECO:0000313" key="2">
    <source>
        <dbReference type="Proteomes" id="UP000198615"/>
    </source>
</evidence>
<reference evidence="1 2" key="1">
    <citation type="submission" date="2016-10" db="EMBL/GenBank/DDBJ databases">
        <authorList>
            <person name="Varghese N."/>
            <person name="Submissions S."/>
        </authorList>
    </citation>
    <scope>NUCLEOTIDE SEQUENCE [LARGE SCALE GENOMIC DNA]</scope>
    <source>
        <strain evidence="1 2">DSM 18839</strain>
    </source>
</reference>
<proteinExistence type="predicted"/>
<evidence type="ECO:0008006" key="3">
    <source>
        <dbReference type="Google" id="ProtNLM"/>
    </source>
</evidence>
<accession>A0A8G2BJ32</accession>
<dbReference type="PANTHER" id="PTHR33986:SF15">
    <property type="entry name" value="MITOCHONDRIAL FISSION PROTEIN ELM1"/>
    <property type="match status" value="1"/>
</dbReference>